<gene>
    <name evidence="2" type="ORF">PCANC_26323</name>
</gene>
<keyword evidence="3" id="KW-1185">Reference proteome</keyword>
<feature type="transmembrane region" description="Helical" evidence="1">
    <location>
        <begin position="42"/>
        <end position="60"/>
    </location>
</feature>
<name>A0A2N5S1V9_9BASI</name>
<dbReference type="AlphaFoldDB" id="A0A2N5S1V9"/>
<comment type="caution">
    <text evidence="2">The sequence shown here is derived from an EMBL/GenBank/DDBJ whole genome shotgun (WGS) entry which is preliminary data.</text>
</comment>
<accession>A0A2N5S1V9</accession>
<protein>
    <submittedName>
        <fullName evidence="2">Uncharacterized protein</fullName>
    </submittedName>
</protein>
<evidence type="ECO:0000313" key="3">
    <source>
        <dbReference type="Proteomes" id="UP000235388"/>
    </source>
</evidence>
<dbReference type="Proteomes" id="UP000235388">
    <property type="component" value="Unassembled WGS sequence"/>
</dbReference>
<sequence>MTQRATLIGAQVFNLKIEAALKPHTGTKNRSESLRRDRKMKFFRSMIINIILSVGTGIAPCRKPFDIAESAWTRDPPDGLGRIFPGEIRWSQGDNQTYVLENLENEQFKWLYGKIFQNHQHNVTAGAVKFYYIVG</sequence>
<dbReference type="EMBL" id="PGCJ01001244">
    <property type="protein sequence ID" value="PLW07220.1"/>
    <property type="molecule type" value="Genomic_DNA"/>
</dbReference>
<keyword evidence="1" id="KW-0472">Membrane</keyword>
<evidence type="ECO:0000313" key="2">
    <source>
        <dbReference type="EMBL" id="PLW07220.1"/>
    </source>
</evidence>
<reference evidence="2 3" key="1">
    <citation type="submission" date="2017-11" db="EMBL/GenBank/DDBJ databases">
        <title>De novo assembly and phasing of dikaryotic genomes from two isolates of Puccinia coronata f. sp. avenae, the causal agent of oat crown rust.</title>
        <authorList>
            <person name="Miller M.E."/>
            <person name="Zhang Y."/>
            <person name="Omidvar V."/>
            <person name="Sperschneider J."/>
            <person name="Schwessinger B."/>
            <person name="Raley C."/>
            <person name="Palmer J.M."/>
            <person name="Garnica D."/>
            <person name="Upadhyaya N."/>
            <person name="Rathjen J."/>
            <person name="Taylor J.M."/>
            <person name="Park R.F."/>
            <person name="Dodds P.N."/>
            <person name="Hirsch C.D."/>
            <person name="Kianian S.F."/>
            <person name="Figueroa M."/>
        </authorList>
    </citation>
    <scope>NUCLEOTIDE SEQUENCE [LARGE SCALE GENOMIC DNA]</scope>
    <source>
        <strain evidence="2">12NC29</strain>
    </source>
</reference>
<keyword evidence="1" id="KW-1133">Transmembrane helix</keyword>
<keyword evidence="1" id="KW-0812">Transmembrane</keyword>
<organism evidence="2 3">
    <name type="scientific">Puccinia coronata f. sp. avenae</name>
    <dbReference type="NCBI Taxonomy" id="200324"/>
    <lineage>
        <taxon>Eukaryota</taxon>
        <taxon>Fungi</taxon>
        <taxon>Dikarya</taxon>
        <taxon>Basidiomycota</taxon>
        <taxon>Pucciniomycotina</taxon>
        <taxon>Pucciniomycetes</taxon>
        <taxon>Pucciniales</taxon>
        <taxon>Pucciniaceae</taxon>
        <taxon>Puccinia</taxon>
    </lineage>
</organism>
<proteinExistence type="predicted"/>
<evidence type="ECO:0000256" key="1">
    <source>
        <dbReference type="SAM" id="Phobius"/>
    </source>
</evidence>